<dbReference type="Proteomes" id="UP001221757">
    <property type="component" value="Unassembled WGS sequence"/>
</dbReference>
<dbReference type="Gene3D" id="2.60.40.640">
    <property type="match status" value="1"/>
</dbReference>
<gene>
    <name evidence="2" type="ORF">B0H17DRAFT_1038321</name>
</gene>
<dbReference type="AlphaFoldDB" id="A0AAD7GUG7"/>
<name>A0AAD7GUG7_MYCRO</name>
<dbReference type="EMBL" id="JARKIE010000008">
    <property type="protein sequence ID" value="KAJ7705564.1"/>
    <property type="molecule type" value="Genomic_DNA"/>
</dbReference>
<proteinExistence type="predicted"/>
<feature type="compositionally biased region" description="Low complexity" evidence="1">
    <location>
        <begin position="39"/>
        <end position="48"/>
    </location>
</feature>
<protein>
    <recommendedName>
        <fullName evidence="4">Arrestin-like N-terminal domain-containing protein</fullName>
    </recommendedName>
</protein>
<comment type="caution">
    <text evidence="2">The sequence shown here is derived from an EMBL/GenBank/DDBJ whole genome shotgun (WGS) entry which is preliminary data.</text>
</comment>
<reference evidence="2" key="1">
    <citation type="submission" date="2023-03" db="EMBL/GenBank/DDBJ databases">
        <title>Massive genome expansion in bonnet fungi (Mycena s.s.) driven by repeated elements and novel gene families across ecological guilds.</title>
        <authorList>
            <consortium name="Lawrence Berkeley National Laboratory"/>
            <person name="Harder C.B."/>
            <person name="Miyauchi S."/>
            <person name="Viragh M."/>
            <person name="Kuo A."/>
            <person name="Thoen E."/>
            <person name="Andreopoulos B."/>
            <person name="Lu D."/>
            <person name="Skrede I."/>
            <person name="Drula E."/>
            <person name="Henrissat B."/>
            <person name="Morin E."/>
            <person name="Kohler A."/>
            <person name="Barry K."/>
            <person name="LaButti K."/>
            <person name="Morin E."/>
            <person name="Salamov A."/>
            <person name="Lipzen A."/>
            <person name="Mereny Z."/>
            <person name="Hegedus B."/>
            <person name="Baldrian P."/>
            <person name="Stursova M."/>
            <person name="Weitz H."/>
            <person name="Taylor A."/>
            <person name="Grigoriev I.V."/>
            <person name="Nagy L.G."/>
            <person name="Martin F."/>
            <person name="Kauserud H."/>
        </authorList>
    </citation>
    <scope>NUCLEOTIDE SEQUENCE</scope>
    <source>
        <strain evidence="2">CBHHK067</strain>
    </source>
</reference>
<feature type="compositionally biased region" description="Low complexity" evidence="1">
    <location>
        <begin position="11"/>
        <end position="22"/>
    </location>
</feature>
<evidence type="ECO:0000256" key="1">
    <source>
        <dbReference type="SAM" id="MobiDB-lite"/>
    </source>
</evidence>
<evidence type="ECO:0000313" key="2">
    <source>
        <dbReference type="EMBL" id="KAJ7705564.1"/>
    </source>
</evidence>
<keyword evidence="3" id="KW-1185">Reference proteome</keyword>
<dbReference type="InterPro" id="IPR014752">
    <property type="entry name" value="Arrestin-like_C"/>
</dbReference>
<sequence length="470" mass="51396">MSEAAPPSYHPRSSVASRPVSVLPTYTLEEEAPAPPPAATSEPAAARPNIPLTPAPKEFIYEIKNIRGKPMITLTLLGDPRLGRSVPAFTEGANITGSVKLNLKSPDPIESIVIFVRGDLVTAGDEEQRLNFFRMRKYVWRPAMGDPRAPSEDGTANWEEKLHGEYHWPLSLKLPERLEASQGGGEGNRLPHTFAERFSRACTEYYLELRINRRGRFRSDDRLMTQFGFFSMQQPGRPSLLRQLAYETNAPVPTPLSDPEGWHALAPVQIRGMIFGERSVDTKCTVFLAKPLCYTRGTTIPCAMTIETADTQAADVLAAITSSALYLQRCVTCTFKGTATDFSPCGQATWWPSPDGAAAQRHQRHLMGEIHLRKDLHPSTAIKPFRVEYAVAVFPPAAVAFKPAMAGSGPLCTQPVEIVTRFAPGPRPIAATPPAYESPDAAVNRHYELSEAAPRIGLGIKLWSSGGVGG</sequence>
<evidence type="ECO:0008006" key="4">
    <source>
        <dbReference type="Google" id="ProtNLM"/>
    </source>
</evidence>
<evidence type="ECO:0000313" key="3">
    <source>
        <dbReference type="Proteomes" id="UP001221757"/>
    </source>
</evidence>
<feature type="region of interest" description="Disordered" evidence="1">
    <location>
        <begin position="1"/>
        <end position="51"/>
    </location>
</feature>
<accession>A0AAD7GUG7</accession>
<organism evidence="2 3">
    <name type="scientific">Mycena rosella</name>
    <name type="common">Pink bonnet</name>
    <name type="synonym">Agaricus rosellus</name>
    <dbReference type="NCBI Taxonomy" id="1033263"/>
    <lineage>
        <taxon>Eukaryota</taxon>
        <taxon>Fungi</taxon>
        <taxon>Dikarya</taxon>
        <taxon>Basidiomycota</taxon>
        <taxon>Agaricomycotina</taxon>
        <taxon>Agaricomycetes</taxon>
        <taxon>Agaricomycetidae</taxon>
        <taxon>Agaricales</taxon>
        <taxon>Marasmiineae</taxon>
        <taxon>Mycenaceae</taxon>
        <taxon>Mycena</taxon>
    </lineage>
</organism>